<gene>
    <name evidence="1" type="ORF">CFP56_043805</name>
</gene>
<organism evidence="1 2">
    <name type="scientific">Quercus suber</name>
    <name type="common">Cork oak</name>
    <dbReference type="NCBI Taxonomy" id="58331"/>
    <lineage>
        <taxon>Eukaryota</taxon>
        <taxon>Viridiplantae</taxon>
        <taxon>Streptophyta</taxon>
        <taxon>Embryophyta</taxon>
        <taxon>Tracheophyta</taxon>
        <taxon>Spermatophyta</taxon>
        <taxon>Magnoliopsida</taxon>
        <taxon>eudicotyledons</taxon>
        <taxon>Gunneridae</taxon>
        <taxon>Pentapetalae</taxon>
        <taxon>rosids</taxon>
        <taxon>fabids</taxon>
        <taxon>Fagales</taxon>
        <taxon>Fagaceae</taxon>
        <taxon>Quercus</taxon>
    </lineage>
</organism>
<accession>A0AAW0LIM3</accession>
<name>A0AAW0LIM3_QUESU</name>
<protein>
    <submittedName>
        <fullName evidence="1">Uncharacterized protein</fullName>
    </submittedName>
</protein>
<evidence type="ECO:0000313" key="1">
    <source>
        <dbReference type="EMBL" id="KAK7850736.1"/>
    </source>
</evidence>
<evidence type="ECO:0000313" key="2">
    <source>
        <dbReference type="Proteomes" id="UP000237347"/>
    </source>
</evidence>
<proteinExistence type="predicted"/>
<dbReference type="AlphaFoldDB" id="A0AAW0LIM3"/>
<sequence>MLPLARHEIERLSNIWLTLRVILQMFKHYLLEHHVFCSYQNIAKLDDFTGMDRQHHLFTDTKHH</sequence>
<reference evidence="1 2" key="1">
    <citation type="journal article" date="2018" name="Sci. Data">
        <title>The draft genome sequence of cork oak.</title>
        <authorList>
            <person name="Ramos A.M."/>
            <person name="Usie A."/>
            <person name="Barbosa P."/>
            <person name="Barros P.M."/>
            <person name="Capote T."/>
            <person name="Chaves I."/>
            <person name="Simoes F."/>
            <person name="Abreu I."/>
            <person name="Carrasquinho I."/>
            <person name="Faro C."/>
            <person name="Guimaraes J.B."/>
            <person name="Mendonca D."/>
            <person name="Nobrega F."/>
            <person name="Rodrigues L."/>
            <person name="Saibo N.J.M."/>
            <person name="Varela M.C."/>
            <person name="Egas C."/>
            <person name="Matos J."/>
            <person name="Miguel C.M."/>
            <person name="Oliveira M.M."/>
            <person name="Ricardo C.P."/>
            <person name="Goncalves S."/>
        </authorList>
    </citation>
    <scope>NUCLEOTIDE SEQUENCE [LARGE SCALE GENOMIC DNA]</scope>
    <source>
        <strain evidence="2">cv. HL8</strain>
    </source>
</reference>
<comment type="caution">
    <text evidence="1">The sequence shown here is derived from an EMBL/GenBank/DDBJ whole genome shotgun (WGS) entry which is preliminary data.</text>
</comment>
<dbReference type="EMBL" id="PKMF04000096">
    <property type="protein sequence ID" value="KAK7850736.1"/>
    <property type="molecule type" value="Genomic_DNA"/>
</dbReference>
<dbReference type="Proteomes" id="UP000237347">
    <property type="component" value="Unassembled WGS sequence"/>
</dbReference>
<keyword evidence="2" id="KW-1185">Reference proteome</keyword>